<dbReference type="Proteomes" id="UP000241736">
    <property type="component" value="Unassembled WGS sequence"/>
</dbReference>
<feature type="transmembrane region" description="Helical" evidence="8">
    <location>
        <begin position="298"/>
        <end position="317"/>
    </location>
</feature>
<evidence type="ECO:0000256" key="2">
    <source>
        <dbReference type="ARBA" id="ARBA00022475"/>
    </source>
</evidence>
<evidence type="ECO:0000256" key="7">
    <source>
        <dbReference type="PIRSR" id="PIRSR600715-1"/>
    </source>
</evidence>
<feature type="transmembrane region" description="Helical" evidence="8">
    <location>
        <begin position="6"/>
        <end position="28"/>
    </location>
</feature>
<feature type="transmembrane region" description="Helical" evidence="8">
    <location>
        <begin position="122"/>
        <end position="140"/>
    </location>
</feature>
<evidence type="ECO:0000256" key="6">
    <source>
        <dbReference type="ARBA" id="ARBA00023136"/>
    </source>
</evidence>
<keyword evidence="10" id="KW-1185">Reference proteome</keyword>
<keyword evidence="7" id="KW-0460">Magnesium</keyword>
<keyword evidence="7" id="KW-0479">Metal-binding</keyword>
<keyword evidence="2" id="KW-1003">Cell membrane</keyword>
<evidence type="ECO:0000256" key="8">
    <source>
        <dbReference type="SAM" id="Phobius"/>
    </source>
</evidence>
<comment type="caution">
    <text evidence="9">The sequence shown here is derived from an EMBL/GenBank/DDBJ whole genome shotgun (WGS) entry which is preliminary data.</text>
</comment>
<proteinExistence type="predicted"/>
<dbReference type="Pfam" id="PF00953">
    <property type="entry name" value="Glycos_transf_4"/>
    <property type="match status" value="1"/>
</dbReference>
<keyword evidence="5 8" id="KW-1133">Transmembrane helix</keyword>
<dbReference type="GO" id="GO:0016780">
    <property type="term" value="F:phosphotransferase activity, for other substituted phosphate groups"/>
    <property type="evidence" value="ECO:0007669"/>
    <property type="project" value="InterPro"/>
</dbReference>
<protein>
    <submittedName>
        <fullName evidence="9">Lipopolysaccharide biosynthesis protein</fullName>
    </submittedName>
</protein>
<evidence type="ECO:0000256" key="5">
    <source>
        <dbReference type="ARBA" id="ARBA00022989"/>
    </source>
</evidence>
<dbReference type="EMBL" id="PVLF01000003">
    <property type="protein sequence ID" value="PRH83136.1"/>
    <property type="molecule type" value="Genomic_DNA"/>
</dbReference>
<feature type="transmembrane region" description="Helical" evidence="8">
    <location>
        <begin position="263"/>
        <end position="286"/>
    </location>
</feature>
<reference evidence="9 10" key="1">
    <citation type="submission" date="2018-03" db="EMBL/GenBank/DDBJ databases">
        <title>Arenimonas caeni sp. nov., isolated from activated sludge.</title>
        <authorList>
            <person name="Liu H."/>
        </authorList>
    </citation>
    <scope>NUCLEOTIDE SEQUENCE [LARGE SCALE GENOMIC DNA]</scope>
    <source>
        <strain evidence="10">z29</strain>
    </source>
</reference>
<keyword evidence="3" id="KW-0808">Transferase</keyword>
<name>A0A2P6MAX1_9GAMM</name>
<dbReference type="OrthoDB" id="9783652at2"/>
<accession>A0A2P6MAX1</accession>
<dbReference type="AlphaFoldDB" id="A0A2P6MAX1"/>
<keyword evidence="4 8" id="KW-0812">Transmembrane</keyword>
<keyword evidence="6 8" id="KW-0472">Membrane</keyword>
<dbReference type="GO" id="GO:0044038">
    <property type="term" value="P:cell wall macromolecule biosynthetic process"/>
    <property type="evidence" value="ECO:0007669"/>
    <property type="project" value="TreeGrafter"/>
</dbReference>
<organism evidence="9 10">
    <name type="scientific">Arenimonas caeni</name>
    <dbReference type="NCBI Taxonomy" id="2058085"/>
    <lineage>
        <taxon>Bacteria</taxon>
        <taxon>Pseudomonadati</taxon>
        <taxon>Pseudomonadota</taxon>
        <taxon>Gammaproteobacteria</taxon>
        <taxon>Lysobacterales</taxon>
        <taxon>Lysobacteraceae</taxon>
        <taxon>Arenimonas</taxon>
    </lineage>
</organism>
<dbReference type="PANTHER" id="PTHR22926">
    <property type="entry name" value="PHOSPHO-N-ACETYLMURAMOYL-PENTAPEPTIDE-TRANSFERASE"/>
    <property type="match status" value="1"/>
</dbReference>
<dbReference type="GO" id="GO:0005886">
    <property type="term" value="C:plasma membrane"/>
    <property type="evidence" value="ECO:0007669"/>
    <property type="project" value="UniProtKB-SubCell"/>
</dbReference>
<feature type="transmembrane region" description="Helical" evidence="8">
    <location>
        <begin position="70"/>
        <end position="87"/>
    </location>
</feature>
<evidence type="ECO:0000256" key="3">
    <source>
        <dbReference type="ARBA" id="ARBA00022679"/>
    </source>
</evidence>
<comment type="cofactor">
    <cofactor evidence="7">
        <name>Mg(2+)</name>
        <dbReference type="ChEBI" id="CHEBI:18420"/>
    </cofactor>
</comment>
<dbReference type="PANTHER" id="PTHR22926:SF3">
    <property type="entry name" value="UNDECAPRENYL-PHOSPHATE ALPHA-N-ACETYLGLUCOSAMINYL 1-PHOSPHATE TRANSFERASE"/>
    <property type="match status" value="1"/>
</dbReference>
<sequence>MSSQLPIVWLALASMVASFVLAASWRVFALRRGHVDQPDARRLHVQPTPRGGGIGIALVLLALAPWLGEGAAAFAGGLVLCAGAGLVDDLRPLPPLAKLLLQAAGALCLASAWPLLPGLWGVGPGIALGALLVLAMVNLWNFMDGANGLAASQALVAAPVLALLGPTPAAVLLAAVLAAASLGFLPLNFPRARLFLGDVGSHALGYGLAALALLAAPAAGEGAWLLLLPASAMLLDASLTLLSRLRRRQVLWQAHREHLYQRAVAAGWSHAGVCGLYLGWALAASLLALSTAGRPAPWPWLLTLLALVVGIILHLLLSRRWPRPQPQPPGLSPR</sequence>
<evidence type="ECO:0000313" key="10">
    <source>
        <dbReference type="Proteomes" id="UP000241736"/>
    </source>
</evidence>
<evidence type="ECO:0000256" key="4">
    <source>
        <dbReference type="ARBA" id="ARBA00022692"/>
    </source>
</evidence>
<feature type="transmembrane region" description="Helical" evidence="8">
    <location>
        <begin position="222"/>
        <end position="242"/>
    </location>
</feature>
<feature type="binding site" evidence="7">
    <location>
        <position position="198"/>
    </location>
    <ligand>
        <name>Mg(2+)</name>
        <dbReference type="ChEBI" id="CHEBI:18420"/>
    </ligand>
</feature>
<dbReference type="GO" id="GO:0071555">
    <property type="term" value="P:cell wall organization"/>
    <property type="evidence" value="ECO:0007669"/>
    <property type="project" value="TreeGrafter"/>
</dbReference>
<gene>
    <name evidence="9" type="ORF">C6N40_02930</name>
</gene>
<comment type="subcellular location">
    <subcellularLocation>
        <location evidence="1">Cell membrane</location>
        <topology evidence="1">Multi-pass membrane protein</topology>
    </subcellularLocation>
</comment>
<dbReference type="RefSeq" id="WP_106989521.1">
    <property type="nucleotide sequence ID" value="NZ_KZ679085.1"/>
</dbReference>
<dbReference type="GO" id="GO:0046872">
    <property type="term" value="F:metal ion binding"/>
    <property type="evidence" value="ECO:0007669"/>
    <property type="project" value="UniProtKB-KW"/>
</dbReference>
<evidence type="ECO:0000256" key="1">
    <source>
        <dbReference type="ARBA" id="ARBA00004651"/>
    </source>
</evidence>
<feature type="binding site" evidence="7">
    <location>
        <position position="141"/>
    </location>
    <ligand>
        <name>Mg(2+)</name>
        <dbReference type="ChEBI" id="CHEBI:18420"/>
    </ligand>
</feature>
<evidence type="ECO:0000313" key="9">
    <source>
        <dbReference type="EMBL" id="PRH83136.1"/>
    </source>
</evidence>
<dbReference type="GO" id="GO:0009103">
    <property type="term" value="P:lipopolysaccharide biosynthetic process"/>
    <property type="evidence" value="ECO:0007669"/>
    <property type="project" value="TreeGrafter"/>
</dbReference>
<dbReference type="InterPro" id="IPR000715">
    <property type="entry name" value="Glycosyl_transferase_4"/>
</dbReference>
<feature type="transmembrane region" description="Helical" evidence="8">
    <location>
        <begin position="99"/>
        <end position="116"/>
    </location>
</feature>